<accession>A0A087T839</accession>
<feature type="compositionally biased region" description="Basic and acidic residues" evidence="2">
    <location>
        <begin position="578"/>
        <end position="595"/>
    </location>
</feature>
<feature type="coiled-coil region" evidence="1">
    <location>
        <begin position="90"/>
        <end position="117"/>
    </location>
</feature>
<feature type="region of interest" description="Disordered" evidence="2">
    <location>
        <begin position="573"/>
        <end position="603"/>
    </location>
</feature>
<evidence type="ECO:0000313" key="3">
    <source>
        <dbReference type="EMBL" id="KFM61278.1"/>
    </source>
</evidence>
<gene>
    <name evidence="3" type="ORF">X975_17379</name>
</gene>
<keyword evidence="4" id="KW-1185">Reference proteome</keyword>
<name>A0A087T839_STEMI</name>
<organism evidence="3 4">
    <name type="scientific">Stegodyphus mimosarum</name>
    <name type="common">African social velvet spider</name>
    <dbReference type="NCBI Taxonomy" id="407821"/>
    <lineage>
        <taxon>Eukaryota</taxon>
        <taxon>Metazoa</taxon>
        <taxon>Ecdysozoa</taxon>
        <taxon>Arthropoda</taxon>
        <taxon>Chelicerata</taxon>
        <taxon>Arachnida</taxon>
        <taxon>Araneae</taxon>
        <taxon>Araneomorphae</taxon>
        <taxon>Entelegynae</taxon>
        <taxon>Eresoidea</taxon>
        <taxon>Eresidae</taxon>
        <taxon>Stegodyphus</taxon>
    </lineage>
</organism>
<dbReference type="OMA" id="FISSCHR"/>
<evidence type="ECO:0000256" key="1">
    <source>
        <dbReference type="SAM" id="Coils"/>
    </source>
</evidence>
<sequence>MKCSRSQWRFGFEFTIYFLCSAALWCADVISGTTLMKRIREKQNADDAMMRGLEMSGDTWVQIPQPVQDVLMSIDDKLRSLDTFSYTLKLARLDFSLDQLVRRMENIETKLGRLETKFDVRMEKVEEVVISKDIKEEFSNEHLFRRMENLNEKINNKAAYLDAKLDIKLERVMSKLELLERDLHNSVDDILERLIKSEERHGILENDMIRREEKLEELNNNVNDVRLFLKEELLNLVTKNFEHINHKLDNIQLSLYSKENKSERALTDIQTSVNGTRERMLTMLQDSNNKIDNLSATFNQGDRSRSAVDMCDVNRVVTQEQLENLTSVLEKALTIGEAKFKELDSDVELYTRKIINGIQELWKTSDELKIDLSNTLEQGSKTREIVRQEFQRLHEQIEPLPKLEPKLSDISEDLDKKVVELSNTVDNSFATLLVAQNTFIDSCKRIQQEEMHIYDILQQIVYEMRNRSIADVHKISLELQTQSSQINKSLAHVLTAVLLTSNITTNAVNELLIQMKQKDQCVILKADSIDWKVMESICRQVSIDKTSHFFEENNQRNINEISEDNDENLAQNHSIQKPRNERKTHDNNQDIRNEPVDDSLNLNDYEIDYQLSETEYGENA</sequence>
<dbReference type="OrthoDB" id="6372889at2759"/>
<keyword evidence="1" id="KW-0175">Coiled coil</keyword>
<dbReference type="EMBL" id="KK113893">
    <property type="protein sequence ID" value="KFM61278.1"/>
    <property type="molecule type" value="Genomic_DNA"/>
</dbReference>
<proteinExistence type="predicted"/>
<feature type="non-terminal residue" evidence="3">
    <location>
        <position position="620"/>
    </location>
</feature>
<reference evidence="3 4" key="1">
    <citation type="submission" date="2013-11" db="EMBL/GenBank/DDBJ databases">
        <title>Genome sequencing of Stegodyphus mimosarum.</title>
        <authorList>
            <person name="Bechsgaard J."/>
        </authorList>
    </citation>
    <scope>NUCLEOTIDE SEQUENCE [LARGE SCALE GENOMIC DNA]</scope>
</reference>
<dbReference type="Proteomes" id="UP000054359">
    <property type="component" value="Unassembled WGS sequence"/>
</dbReference>
<feature type="coiled-coil region" evidence="1">
    <location>
        <begin position="169"/>
        <end position="221"/>
    </location>
</feature>
<dbReference type="AlphaFoldDB" id="A0A087T839"/>
<evidence type="ECO:0000256" key="2">
    <source>
        <dbReference type="SAM" id="MobiDB-lite"/>
    </source>
</evidence>
<protein>
    <submittedName>
        <fullName evidence="3">Uncharacterized protein</fullName>
    </submittedName>
</protein>
<evidence type="ECO:0000313" key="4">
    <source>
        <dbReference type="Proteomes" id="UP000054359"/>
    </source>
</evidence>